<dbReference type="AlphaFoldDB" id="A0A1L7D3D3"/>
<sequence>MTKHEEILSKPHYSMVRIDRSNFLSVRDQWELLAGEDVFQSEFHAKFEGIESDLDAVGLYVVS</sequence>
<reference evidence="1 2" key="1">
    <citation type="submission" date="2014-08" db="EMBL/GenBank/DDBJ databases">
        <title>Complete genome sequence of Corynebacterium phocae M408/89/1(T)(=DSM 44612(T)), isolated from the common seal (Phoca vitulina).</title>
        <authorList>
            <person name="Ruckert C."/>
            <person name="Albersmeier A."/>
            <person name="Winkler A."/>
            <person name="Kalinowski J."/>
        </authorList>
    </citation>
    <scope>NUCLEOTIDE SEQUENCE [LARGE SCALE GENOMIC DNA]</scope>
    <source>
        <strain evidence="1 2">M408/89/1</strain>
    </source>
</reference>
<keyword evidence="2" id="KW-1185">Reference proteome</keyword>
<proteinExistence type="predicted"/>
<dbReference type="RefSeq" id="WP_075734305.1">
    <property type="nucleotide sequence ID" value="NZ_CP009249.1"/>
</dbReference>
<dbReference type="STRING" id="161895.CPHO_06700"/>
<evidence type="ECO:0000313" key="2">
    <source>
        <dbReference type="Proteomes" id="UP000185491"/>
    </source>
</evidence>
<accession>A0A1L7D3D3</accession>
<evidence type="ECO:0000313" key="1">
    <source>
        <dbReference type="EMBL" id="APT92634.1"/>
    </source>
</evidence>
<gene>
    <name evidence="1" type="ORF">CPHO_06700</name>
</gene>
<dbReference type="Proteomes" id="UP000185491">
    <property type="component" value="Chromosome"/>
</dbReference>
<dbReference type="KEGG" id="cpho:CPHO_06700"/>
<organism evidence="1 2">
    <name type="scientific">Corynebacterium phocae</name>
    <dbReference type="NCBI Taxonomy" id="161895"/>
    <lineage>
        <taxon>Bacteria</taxon>
        <taxon>Bacillati</taxon>
        <taxon>Actinomycetota</taxon>
        <taxon>Actinomycetes</taxon>
        <taxon>Mycobacteriales</taxon>
        <taxon>Corynebacteriaceae</taxon>
        <taxon>Corynebacterium</taxon>
    </lineage>
</organism>
<name>A0A1L7D3D3_9CORY</name>
<dbReference type="EMBL" id="CP009249">
    <property type="protein sequence ID" value="APT92634.1"/>
    <property type="molecule type" value="Genomic_DNA"/>
</dbReference>
<protein>
    <submittedName>
        <fullName evidence="1">Uncharacterized protein</fullName>
    </submittedName>
</protein>